<evidence type="ECO:0000313" key="2">
    <source>
        <dbReference type="EMBL" id="GEA42039.1"/>
    </source>
</evidence>
<feature type="transmembrane region" description="Helical" evidence="1">
    <location>
        <begin position="91"/>
        <end position="114"/>
    </location>
</feature>
<name>A0AAQ1Z8A8_CORST</name>
<keyword evidence="1" id="KW-0812">Transmembrane</keyword>
<sequence length="147" mass="16194">MWHKAKHAWNAVNDARKRADDWFAGNAGLAVILGSLTLVRGVSYLPLFVNPERKPAHFVEGILPMDLNATLWITVGLMAVYPAFKQGRILSVYVGIASGLHAAWGASFILNSVFGVAERAWVSAIGYIGIVWLTYWGLKRISVTRRG</sequence>
<evidence type="ECO:0000256" key="1">
    <source>
        <dbReference type="SAM" id="Phobius"/>
    </source>
</evidence>
<feature type="transmembrane region" description="Helical" evidence="1">
    <location>
        <begin position="21"/>
        <end position="42"/>
    </location>
</feature>
<organism evidence="3 4">
    <name type="scientific">Corynebacterium striatum</name>
    <dbReference type="NCBI Taxonomy" id="43770"/>
    <lineage>
        <taxon>Bacteria</taxon>
        <taxon>Bacillati</taxon>
        <taxon>Actinomycetota</taxon>
        <taxon>Actinomycetes</taxon>
        <taxon>Mycobacteriales</taxon>
        <taxon>Corynebacteriaceae</taxon>
        <taxon>Corynebacterium</taxon>
    </lineage>
</organism>
<accession>A0AAQ1Z8A8</accession>
<feature type="transmembrane region" description="Helical" evidence="1">
    <location>
        <begin position="120"/>
        <end position="138"/>
    </location>
</feature>
<dbReference type="EMBL" id="BJLD01000001">
    <property type="protein sequence ID" value="GEA42039.1"/>
    <property type="molecule type" value="Genomic_DNA"/>
</dbReference>
<feature type="transmembrane region" description="Helical" evidence="1">
    <location>
        <begin position="62"/>
        <end position="84"/>
    </location>
</feature>
<dbReference type="EMBL" id="BJLD01000018">
    <property type="protein sequence ID" value="GEA44733.1"/>
    <property type="molecule type" value="Genomic_DNA"/>
</dbReference>
<evidence type="ECO:0000313" key="3">
    <source>
        <dbReference type="EMBL" id="GEA44733.1"/>
    </source>
</evidence>
<evidence type="ECO:0000313" key="4">
    <source>
        <dbReference type="Proteomes" id="UP000315234"/>
    </source>
</evidence>
<dbReference type="RefSeq" id="WP_005529669.1">
    <property type="nucleotide sequence ID" value="NZ_BJLD01000001.1"/>
</dbReference>
<reference evidence="3 4" key="1">
    <citation type="submission" date="2019-06" db="EMBL/GenBank/DDBJ databases">
        <title>Draft genome sequence of Corynebacterium striatum NBRC 15291.</title>
        <authorList>
            <person name="Miura T."/>
            <person name="Furukawa M."/>
            <person name="Shimamura M."/>
            <person name="Ohyama Y."/>
            <person name="Yamazoe A."/>
            <person name="Kawasaki H."/>
        </authorList>
    </citation>
    <scope>NUCLEOTIDE SEQUENCE [LARGE SCALE GENOMIC DNA]</scope>
    <source>
        <strain evidence="3 4">NBRC 15291</strain>
    </source>
</reference>
<dbReference type="Proteomes" id="UP000315234">
    <property type="component" value="Unassembled WGS sequence"/>
</dbReference>
<keyword evidence="1" id="KW-1133">Transmembrane helix</keyword>
<protein>
    <submittedName>
        <fullName evidence="3">Uncharacterized protein</fullName>
    </submittedName>
</protein>
<proteinExistence type="predicted"/>
<keyword evidence="1" id="KW-0472">Membrane</keyword>
<comment type="caution">
    <text evidence="3">The sequence shown here is derived from an EMBL/GenBank/DDBJ whole genome shotgun (WGS) entry which is preliminary data.</text>
</comment>
<gene>
    <name evidence="2" type="ORF">Cst04h_02090</name>
    <name evidence="3" type="ORF">Cst04h_29030</name>
</gene>
<dbReference type="AlphaFoldDB" id="A0AAQ1Z8A8"/>